<dbReference type="GeneID" id="30030540"/>
<name>A0A1A0HCK4_9ASCO</name>
<feature type="region of interest" description="Disordered" evidence="1">
    <location>
        <begin position="653"/>
        <end position="695"/>
    </location>
</feature>
<dbReference type="GO" id="GO:0005737">
    <property type="term" value="C:cytoplasm"/>
    <property type="evidence" value="ECO:0007669"/>
    <property type="project" value="InterPro"/>
</dbReference>
<dbReference type="GO" id="GO:0019888">
    <property type="term" value="F:protein phosphatase regulator activity"/>
    <property type="evidence" value="ECO:0007669"/>
    <property type="project" value="InterPro"/>
</dbReference>
<dbReference type="STRING" id="869754.A0A1A0HCK4"/>
<comment type="caution">
    <text evidence="2">The sequence shown here is derived from an EMBL/GenBank/DDBJ whole genome shotgun (WGS) entry which is preliminary data.</text>
</comment>
<gene>
    <name evidence="2" type="ORF">METBIDRAFT_42638</name>
</gene>
<proteinExistence type="predicted"/>
<feature type="region of interest" description="Disordered" evidence="1">
    <location>
        <begin position="509"/>
        <end position="544"/>
    </location>
</feature>
<evidence type="ECO:0000256" key="1">
    <source>
        <dbReference type="SAM" id="MobiDB-lite"/>
    </source>
</evidence>
<protein>
    <submittedName>
        <fullName evidence="2">Uncharacterized protein</fullName>
    </submittedName>
</protein>
<sequence>MNGSPGNEAATKDSDEVSLKFEPKFMDSLDARVMQYKYALVKLERLIEAVDDSLKAVNDSPDTIILIHYLIYLASNLFAIHEPGFLPKLKALENFKLIKSASVVVSQVVTHIPYDMRDLETVPFDDLPSSASSVSCLKAFRALCLTCQDAYQKRYLNASKEIANDEYLQDLDSLFTKSFFDVEKDFDLVLSSGLFEKSCLMFRVNTQTSFCDDYSEASLIDIDLCSLFTITEETSKMLNRQKPMIEKYKTIKQAPKNLQDKQLKDTIYNAYALHRVFFWALRVNELYFILRKFGRQIFVSNHDHLHDQKFGSFVSKSHHYREMLKDIDENFFNTKKNGVLIATITRFLRMDSNQEITPKSIFEFVGFVFQSVTYIEGLLSVLKEFGNTWISAELAFRTSHNLPVDYLLKINDIVESEKVQDLKAKRQRAQILAKQKAKQNVSSNVKTPTNRQVIPVIKAPIKLPAASSSPASSIDSKKSVSSLELGSKLRTGSLTSKPSGAQSPLFLQRQSSATSLQANSSTTSLTEKASTTPTGRRRSSSQPISYNAAATALKGNTGPVPVKQEYFTRSPSGSIKRSGLMTKKPSQTLIASPASNKRPVMDVVEEHKEISQPKAEVKKSASQKFQQHLLEASRSGALYSKEKEVFNNVVFDPNNPSATNLRRQSKVSVASNRKENSVSSLKENPNAPQALVDQKPTRAQITKINTRRNSVVMQSNNPSRASDISRNSMISTLSQTSSAMESVVIKKVRFTGVPEYTPAEDAPETQTSRILKSFAALKIPAVKSTTVKRKDEEFKQEESQLFKQYITHGDPKALQTYNGIYAPGSQISLKFARFKNRF</sequence>
<organism evidence="2 3">
    <name type="scientific">Metschnikowia bicuspidata var. bicuspidata NRRL YB-4993</name>
    <dbReference type="NCBI Taxonomy" id="869754"/>
    <lineage>
        <taxon>Eukaryota</taxon>
        <taxon>Fungi</taxon>
        <taxon>Dikarya</taxon>
        <taxon>Ascomycota</taxon>
        <taxon>Saccharomycotina</taxon>
        <taxon>Pichiomycetes</taxon>
        <taxon>Metschnikowiaceae</taxon>
        <taxon>Metschnikowia</taxon>
    </lineage>
</organism>
<dbReference type="PRINTS" id="PR02082">
    <property type="entry name" value="GLC7IP4"/>
</dbReference>
<accession>A0A1A0HCK4</accession>
<feature type="compositionally biased region" description="Polar residues" evidence="1">
    <location>
        <begin position="509"/>
        <end position="534"/>
    </location>
</feature>
<evidence type="ECO:0000313" key="2">
    <source>
        <dbReference type="EMBL" id="OBA21725.1"/>
    </source>
</evidence>
<dbReference type="RefSeq" id="XP_018712235.1">
    <property type="nucleotide sequence ID" value="XM_018857564.1"/>
</dbReference>
<reference evidence="2 3" key="1">
    <citation type="submission" date="2016-05" db="EMBL/GenBank/DDBJ databases">
        <title>Comparative genomics of biotechnologically important yeasts.</title>
        <authorList>
            <consortium name="DOE Joint Genome Institute"/>
            <person name="Riley R."/>
            <person name="Haridas S."/>
            <person name="Wolfe K.H."/>
            <person name="Lopes M.R."/>
            <person name="Hittinger C.T."/>
            <person name="Goker M."/>
            <person name="Salamov A."/>
            <person name="Wisecaver J."/>
            <person name="Long T.M."/>
            <person name="Aerts A.L."/>
            <person name="Barry K."/>
            <person name="Choi C."/>
            <person name="Clum A."/>
            <person name="Coughlan A.Y."/>
            <person name="Deshpande S."/>
            <person name="Douglass A.P."/>
            <person name="Hanson S.J."/>
            <person name="Klenk H.-P."/>
            <person name="LaButti K."/>
            <person name="Lapidus A."/>
            <person name="Lindquist E."/>
            <person name="Lipzen A."/>
            <person name="Meier-kolthoff J.P."/>
            <person name="Ohm R.A."/>
            <person name="Otillar R.P."/>
            <person name="Pangilinan J."/>
            <person name="Peng Y."/>
            <person name="Rokas A."/>
            <person name="Rosa C.A."/>
            <person name="Scheuner C."/>
            <person name="Sibirny A.A."/>
            <person name="Slot J.C."/>
            <person name="Stielow J.B."/>
            <person name="Sun H."/>
            <person name="Kurtzman C.P."/>
            <person name="Blackwell M."/>
            <person name="Grigoriev I.V."/>
            <person name="Jeffries T.W."/>
        </authorList>
    </citation>
    <scope>NUCLEOTIDE SEQUENCE [LARGE SCALE GENOMIC DNA]</scope>
    <source>
        <strain evidence="2 3">NRRL YB-4993</strain>
    </source>
</reference>
<dbReference type="EMBL" id="LXTC01000003">
    <property type="protein sequence ID" value="OBA21725.1"/>
    <property type="molecule type" value="Genomic_DNA"/>
</dbReference>
<feature type="compositionally biased region" description="Polar residues" evidence="1">
    <location>
        <begin position="657"/>
        <end position="687"/>
    </location>
</feature>
<evidence type="ECO:0000313" key="3">
    <source>
        <dbReference type="Proteomes" id="UP000092555"/>
    </source>
</evidence>
<dbReference type="Proteomes" id="UP000092555">
    <property type="component" value="Unassembled WGS sequence"/>
</dbReference>
<dbReference type="OrthoDB" id="4087202at2759"/>
<keyword evidence="3" id="KW-1185">Reference proteome</keyword>
<dbReference type="GO" id="GO:0008157">
    <property type="term" value="F:protein phosphatase 1 binding"/>
    <property type="evidence" value="ECO:0007669"/>
    <property type="project" value="InterPro"/>
</dbReference>
<dbReference type="InterPro" id="IPR026241">
    <property type="entry name" value="GIP4"/>
</dbReference>
<dbReference type="AlphaFoldDB" id="A0A1A0HCK4"/>